<dbReference type="GO" id="GO:0016020">
    <property type="term" value="C:membrane"/>
    <property type="evidence" value="ECO:0007669"/>
    <property type="project" value="UniProtKB-SubCell"/>
</dbReference>
<evidence type="ECO:0000259" key="7">
    <source>
        <dbReference type="Pfam" id="PF00892"/>
    </source>
</evidence>
<comment type="similarity">
    <text evidence="2">Belongs to the EamA transporter family.</text>
</comment>
<dbReference type="PANTHER" id="PTHR32322:SF2">
    <property type="entry name" value="EAMA DOMAIN-CONTAINING PROTEIN"/>
    <property type="match status" value="1"/>
</dbReference>
<keyword evidence="9" id="KW-1185">Reference proteome</keyword>
<dbReference type="RefSeq" id="WP_052514694.1">
    <property type="nucleotide sequence ID" value="NZ_AZAC01000001.1"/>
</dbReference>
<dbReference type="Pfam" id="PF00892">
    <property type="entry name" value="EamA"/>
    <property type="match status" value="2"/>
</dbReference>
<feature type="transmembrane region" description="Helical" evidence="6">
    <location>
        <begin position="149"/>
        <end position="175"/>
    </location>
</feature>
<keyword evidence="3 6" id="KW-0812">Transmembrane</keyword>
<evidence type="ECO:0000256" key="2">
    <source>
        <dbReference type="ARBA" id="ARBA00007362"/>
    </source>
</evidence>
<comment type="subcellular location">
    <subcellularLocation>
        <location evidence="1">Membrane</location>
        <topology evidence="1">Multi-pass membrane protein</topology>
    </subcellularLocation>
</comment>
<feature type="transmembrane region" description="Helical" evidence="6">
    <location>
        <begin position="273"/>
        <end position="291"/>
    </location>
</feature>
<feature type="domain" description="EamA" evidence="7">
    <location>
        <begin position="11"/>
        <end position="142"/>
    </location>
</feature>
<feature type="transmembrane region" description="Helical" evidence="6">
    <location>
        <begin position="36"/>
        <end position="56"/>
    </location>
</feature>
<dbReference type="OrthoDB" id="184388at2"/>
<feature type="transmembrane region" description="Helical" evidence="6">
    <location>
        <begin position="125"/>
        <end position="143"/>
    </location>
</feature>
<evidence type="ECO:0000256" key="6">
    <source>
        <dbReference type="SAM" id="Phobius"/>
    </source>
</evidence>
<evidence type="ECO:0000256" key="4">
    <source>
        <dbReference type="ARBA" id="ARBA00022989"/>
    </source>
</evidence>
<keyword evidence="5 6" id="KW-0472">Membrane</keyword>
<evidence type="ECO:0000313" key="9">
    <source>
        <dbReference type="Proteomes" id="UP000032233"/>
    </source>
</evidence>
<dbReference type="PANTHER" id="PTHR32322">
    <property type="entry name" value="INNER MEMBRANE TRANSPORTER"/>
    <property type="match status" value="1"/>
</dbReference>
<dbReference type="InterPro" id="IPR000620">
    <property type="entry name" value="EamA_dom"/>
</dbReference>
<dbReference type="InterPro" id="IPR050638">
    <property type="entry name" value="AA-Vitamin_Transporters"/>
</dbReference>
<dbReference type="InParanoid" id="A0A0D2HZY7"/>
<protein>
    <submittedName>
        <fullName evidence="8">Multidrug DMT transporter permease</fullName>
    </submittedName>
</protein>
<dbReference type="SUPFAM" id="SSF103481">
    <property type="entry name" value="Multidrug resistance efflux transporter EmrE"/>
    <property type="match status" value="2"/>
</dbReference>
<organism evidence="8 9">
    <name type="scientific">Dethiosulfatarculus sandiegensis</name>
    <dbReference type="NCBI Taxonomy" id="1429043"/>
    <lineage>
        <taxon>Bacteria</taxon>
        <taxon>Pseudomonadati</taxon>
        <taxon>Thermodesulfobacteriota</taxon>
        <taxon>Desulfarculia</taxon>
        <taxon>Desulfarculales</taxon>
        <taxon>Desulfarculaceae</taxon>
        <taxon>Dethiosulfatarculus</taxon>
    </lineage>
</organism>
<name>A0A0D2HZY7_9BACT</name>
<sequence length="318" mass="34432">MKKGRLGLGVVLALLGLALLWGSSNAVIKVGGREMSPLFMAGMRSVLASFCLWIWLKLKGISLFPSLVIVGHGIMVGFLFGLEFGLVYKALEQIMASRAYILTYTAPFFVALGAHFFLKDDRLDLIKVLGLMLAFVGVVVLFLGDLSGFALAVLPGDFLALAAAASWAATTVYLKRFLVGKVEPLRTLFYQVFFSIPFLLGMSLLWEDPMVTDLTWVGVGSLLFQGVVIAFLSYLAWFELVHRHPVSLLHAFSFLTPICGVFLSGWLFMGEPIGYQTILALGLVAGGLALINRGPRVKPGVDASVVNTGDLPAKGRRG</sequence>
<feature type="transmembrane region" description="Helical" evidence="6">
    <location>
        <begin position="63"/>
        <end position="87"/>
    </location>
</feature>
<dbReference type="Gene3D" id="1.10.3730.20">
    <property type="match status" value="1"/>
</dbReference>
<feature type="transmembrane region" description="Helical" evidence="6">
    <location>
        <begin position="249"/>
        <end position="267"/>
    </location>
</feature>
<comment type="caution">
    <text evidence="8">The sequence shown here is derived from an EMBL/GenBank/DDBJ whole genome shotgun (WGS) entry which is preliminary data.</text>
</comment>
<dbReference type="EMBL" id="AZAC01000001">
    <property type="protein sequence ID" value="KIX15858.1"/>
    <property type="molecule type" value="Genomic_DNA"/>
</dbReference>
<evidence type="ECO:0000313" key="8">
    <source>
        <dbReference type="EMBL" id="KIX15858.1"/>
    </source>
</evidence>
<dbReference type="Proteomes" id="UP000032233">
    <property type="component" value="Unassembled WGS sequence"/>
</dbReference>
<keyword evidence="4 6" id="KW-1133">Transmembrane helix</keyword>
<feature type="transmembrane region" description="Helical" evidence="6">
    <location>
        <begin position="187"/>
        <end position="206"/>
    </location>
</feature>
<dbReference type="FunCoup" id="A0A0D2HZY7">
    <property type="interactions" value="117"/>
</dbReference>
<feature type="transmembrane region" description="Helical" evidence="6">
    <location>
        <begin position="99"/>
        <end position="118"/>
    </location>
</feature>
<reference evidence="8 9" key="1">
    <citation type="submission" date="2013-11" db="EMBL/GenBank/DDBJ databases">
        <title>Metagenomic analysis of a methanogenic consortium involved in long chain n-alkane degradation.</title>
        <authorList>
            <person name="Davidova I.A."/>
            <person name="Callaghan A.V."/>
            <person name="Wawrik B."/>
            <person name="Pruitt S."/>
            <person name="Marks C."/>
            <person name="Duncan K.E."/>
            <person name="Suflita J.M."/>
        </authorList>
    </citation>
    <scope>NUCLEOTIDE SEQUENCE [LARGE SCALE GENOMIC DNA]</scope>
    <source>
        <strain evidence="8 9">SPR</strain>
    </source>
</reference>
<evidence type="ECO:0000256" key="1">
    <source>
        <dbReference type="ARBA" id="ARBA00004141"/>
    </source>
</evidence>
<evidence type="ECO:0000256" key="3">
    <source>
        <dbReference type="ARBA" id="ARBA00022692"/>
    </source>
</evidence>
<feature type="transmembrane region" description="Helical" evidence="6">
    <location>
        <begin position="218"/>
        <end position="237"/>
    </location>
</feature>
<dbReference type="InterPro" id="IPR037185">
    <property type="entry name" value="EmrE-like"/>
</dbReference>
<dbReference type="STRING" id="1429043.X474_00675"/>
<proteinExistence type="inferred from homology"/>
<accession>A0A0D2HZY7</accession>
<gene>
    <name evidence="8" type="ORF">X474_00675</name>
</gene>
<evidence type="ECO:0000256" key="5">
    <source>
        <dbReference type="ARBA" id="ARBA00023136"/>
    </source>
</evidence>
<dbReference type="AlphaFoldDB" id="A0A0D2HZY7"/>
<feature type="domain" description="EamA" evidence="7">
    <location>
        <begin position="155"/>
        <end position="292"/>
    </location>
</feature>